<dbReference type="RefSeq" id="WP_155471688.1">
    <property type="nucleotide sequence ID" value="NZ_BMKG01000015.1"/>
</dbReference>
<organism evidence="3 4">
    <name type="scientific">Pseudoduganella buxea</name>
    <dbReference type="NCBI Taxonomy" id="1949069"/>
    <lineage>
        <taxon>Bacteria</taxon>
        <taxon>Pseudomonadati</taxon>
        <taxon>Pseudomonadota</taxon>
        <taxon>Betaproteobacteria</taxon>
        <taxon>Burkholderiales</taxon>
        <taxon>Oxalobacteraceae</taxon>
        <taxon>Telluria group</taxon>
        <taxon>Pseudoduganella</taxon>
    </lineage>
</organism>
<dbReference type="EMBL" id="WNKZ01000050">
    <property type="protein sequence ID" value="MTV54392.1"/>
    <property type="molecule type" value="Genomic_DNA"/>
</dbReference>
<evidence type="ECO:0008006" key="6">
    <source>
        <dbReference type="Google" id="ProtNLM"/>
    </source>
</evidence>
<evidence type="ECO:0000313" key="2">
    <source>
        <dbReference type="EMBL" id="GGC10982.1"/>
    </source>
</evidence>
<protein>
    <recommendedName>
        <fullName evidence="6">Type II secretion system protein</fullName>
    </recommendedName>
</protein>
<evidence type="ECO:0000256" key="1">
    <source>
        <dbReference type="SAM" id="Phobius"/>
    </source>
</evidence>
<reference evidence="5" key="2">
    <citation type="journal article" date="2019" name="Int. J. Syst. Evol. Microbiol.">
        <title>The Global Catalogue of Microorganisms (GCM) 10K type strain sequencing project: providing services to taxonomists for standard genome sequencing and annotation.</title>
        <authorList>
            <consortium name="The Broad Institute Genomics Platform"/>
            <consortium name="The Broad Institute Genome Sequencing Center for Infectious Disease"/>
            <person name="Wu L."/>
            <person name="Ma J."/>
        </authorList>
    </citation>
    <scope>NUCLEOTIDE SEQUENCE [LARGE SCALE GENOMIC DNA]</scope>
    <source>
        <strain evidence="5">CGMCC 1.15931</strain>
    </source>
</reference>
<evidence type="ECO:0000313" key="3">
    <source>
        <dbReference type="EMBL" id="MTV54392.1"/>
    </source>
</evidence>
<reference evidence="2" key="1">
    <citation type="journal article" date="2014" name="Int. J. Syst. Evol. Microbiol.">
        <title>Complete genome of a new Firmicutes species belonging to the dominant human colonic microbiota ('Ruminococcus bicirculans') reveals two chromosomes and a selective capacity to utilize plant glucans.</title>
        <authorList>
            <consortium name="NISC Comparative Sequencing Program"/>
            <person name="Wegmann U."/>
            <person name="Louis P."/>
            <person name="Goesmann A."/>
            <person name="Henrissat B."/>
            <person name="Duncan S.H."/>
            <person name="Flint H.J."/>
        </authorList>
    </citation>
    <scope>NUCLEOTIDE SEQUENCE</scope>
    <source>
        <strain evidence="2">CGMCC 1.15931</strain>
    </source>
</reference>
<feature type="transmembrane region" description="Helical" evidence="1">
    <location>
        <begin position="12"/>
        <end position="32"/>
    </location>
</feature>
<evidence type="ECO:0000313" key="4">
    <source>
        <dbReference type="Proteomes" id="UP000430634"/>
    </source>
</evidence>
<keyword evidence="5" id="KW-1185">Reference proteome</keyword>
<reference evidence="2" key="4">
    <citation type="submission" date="2024-05" db="EMBL/GenBank/DDBJ databases">
        <authorList>
            <person name="Sun Q."/>
            <person name="Zhou Y."/>
        </authorList>
    </citation>
    <scope>NUCLEOTIDE SEQUENCE</scope>
    <source>
        <strain evidence="2">CGMCC 1.15931</strain>
    </source>
</reference>
<comment type="caution">
    <text evidence="3">The sequence shown here is derived from an EMBL/GenBank/DDBJ whole genome shotgun (WGS) entry which is preliminary data.</text>
</comment>
<keyword evidence="1" id="KW-1133">Transmembrane helix</keyword>
<reference evidence="3 4" key="3">
    <citation type="submission" date="2019-11" db="EMBL/GenBank/DDBJ databases">
        <title>Type strains purchased from KCTC, JCM and DSMZ.</title>
        <authorList>
            <person name="Lu H."/>
        </authorList>
    </citation>
    <scope>NUCLEOTIDE SEQUENCE [LARGE SCALE GENOMIC DNA]</scope>
    <source>
        <strain evidence="3 4">KCTC 52429</strain>
    </source>
</reference>
<evidence type="ECO:0000313" key="5">
    <source>
        <dbReference type="Proteomes" id="UP000622638"/>
    </source>
</evidence>
<sequence>MRADARRRQRGASLFELAVCAGVFAILAAVLLDRVQRYQAEAEHADVTRQVATLRSLLLVRVLQAEIAGDAAAVAALVGSNPMALLQTPPASYRGEFDKPDEQALAPGSWYFDRKQQKLVYLFTGKKSFHTGTPTQWAFTIKFTRLPTNNAKPPGTQPLVGSVALTQVDG</sequence>
<keyword evidence="1" id="KW-0472">Membrane</keyword>
<gene>
    <name evidence="2" type="ORF">GCM10011572_35400</name>
    <name evidence="3" type="ORF">GM672_16800</name>
</gene>
<name>A0A6I3T1P5_9BURK</name>
<keyword evidence="1" id="KW-0812">Transmembrane</keyword>
<proteinExistence type="predicted"/>
<dbReference type="Proteomes" id="UP000622638">
    <property type="component" value="Unassembled WGS sequence"/>
</dbReference>
<dbReference type="OrthoDB" id="5405523at2"/>
<dbReference type="AlphaFoldDB" id="A0A6I3T1P5"/>
<dbReference type="Proteomes" id="UP000430634">
    <property type="component" value="Unassembled WGS sequence"/>
</dbReference>
<dbReference type="EMBL" id="BMKG01000015">
    <property type="protein sequence ID" value="GGC10982.1"/>
    <property type="molecule type" value="Genomic_DNA"/>
</dbReference>
<accession>A0A6I3T1P5</accession>